<keyword evidence="1" id="KW-0175">Coiled coil</keyword>
<feature type="domain" description="Kinetochore protein Sos7 coiled-coil" evidence="3">
    <location>
        <begin position="67"/>
        <end position="140"/>
    </location>
</feature>
<reference evidence="4 5" key="1">
    <citation type="submission" date="2015-03" db="EMBL/GenBank/DDBJ databases">
        <authorList>
            <person name="Radwan O."/>
            <person name="Al-Naeli F.A."/>
            <person name="Rendon G.A."/>
            <person name="Fields C."/>
        </authorList>
    </citation>
    <scope>NUCLEOTIDE SEQUENCE [LARGE SCALE GENOMIC DNA]</scope>
    <source>
        <strain evidence="4">CR-DP1</strain>
    </source>
</reference>
<sequence length="283" mass="30876">MEIDPAILAELAALQETPLSIIRLADPISASAHAAPTSRKSDASSASASTDAPTPASLDADLAHYRELFSKLRFSYVEQVTKEKFIRAIVGEPPMIVTPPENAALETQNLAAKAQLKALKTQVAEIVAQLDARARDLARRSERVRVDTAALRDLPAATAQVERSLADLRRERDGWAREAQGNPDMALPLARTLEAVGVKKKEMAALDRELDQLRARAMRKATELERIRTELGPLNAKVASSAAAAKEAQRRKEAALGGGEDDLEERGRWFRANEAVLKQIFES</sequence>
<evidence type="ECO:0000313" key="5">
    <source>
        <dbReference type="Proteomes" id="UP000033483"/>
    </source>
</evidence>
<feature type="region of interest" description="Disordered" evidence="2">
    <location>
        <begin position="33"/>
        <end position="55"/>
    </location>
</feature>
<dbReference type="Pfam" id="PF20882">
    <property type="entry name" value="Sos7"/>
    <property type="match status" value="1"/>
</dbReference>
<dbReference type="GO" id="GO:0000776">
    <property type="term" value="C:kinetochore"/>
    <property type="evidence" value="ECO:0007669"/>
    <property type="project" value="InterPro"/>
</dbReference>
<comment type="caution">
    <text evidence="4">The sequence shown here is derived from an EMBL/GenBank/DDBJ whole genome shotgun (WGS) entry which is preliminary data.</text>
</comment>
<keyword evidence="5" id="KW-1185">Reference proteome</keyword>
<feature type="compositionally biased region" description="Low complexity" evidence="2">
    <location>
        <begin position="43"/>
        <end position="55"/>
    </location>
</feature>
<dbReference type="OrthoDB" id="18959at2759"/>
<protein>
    <recommendedName>
        <fullName evidence="3">Kinetochore protein Sos7 coiled-coil domain-containing protein</fullName>
    </recommendedName>
</protein>
<dbReference type="PANTHER" id="PTHR37329">
    <property type="entry name" value="KINETOCHORE PROTEIN SOS7"/>
    <property type="match status" value="1"/>
</dbReference>
<feature type="coiled-coil region" evidence="1">
    <location>
        <begin position="102"/>
        <end position="129"/>
    </location>
</feature>
<dbReference type="AlphaFoldDB" id="A0A0F4ZET4"/>
<dbReference type="PANTHER" id="PTHR37329:SF1">
    <property type="entry name" value="KINETOCHORE PROTEIN SOS7"/>
    <property type="match status" value="1"/>
</dbReference>
<dbReference type="Proteomes" id="UP000033483">
    <property type="component" value="Unassembled WGS sequence"/>
</dbReference>
<organism evidence="4 5">
    <name type="scientific">Thielaviopsis punctulata</name>
    <dbReference type="NCBI Taxonomy" id="72032"/>
    <lineage>
        <taxon>Eukaryota</taxon>
        <taxon>Fungi</taxon>
        <taxon>Dikarya</taxon>
        <taxon>Ascomycota</taxon>
        <taxon>Pezizomycotina</taxon>
        <taxon>Sordariomycetes</taxon>
        <taxon>Hypocreomycetidae</taxon>
        <taxon>Microascales</taxon>
        <taxon>Ceratocystidaceae</taxon>
        <taxon>Thielaviopsis</taxon>
    </lineage>
</organism>
<dbReference type="GO" id="GO:0034501">
    <property type="term" value="P:protein localization to kinetochore"/>
    <property type="evidence" value="ECO:0007669"/>
    <property type="project" value="InterPro"/>
</dbReference>
<proteinExistence type="predicted"/>
<dbReference type="InterPro" id="IPR037475">
    <property type="entry name" value="Sos7"/>
</dbReference>
<dbReference type="InterPro" id="IPR048781">
    <property type="entry name" value="Sos7_CC"/>
</dbReference>
<gene>
    <name evidence="4" type="ORF">TD95_003192</name>
</gene>
<evidence type="ECO:0000313" key="4">
    <source>
        <dbReference type="EMBL" id="KKA28418.1"/>
    </source>
</evidence>
<accession>A0A0F4ZET4</accession>
<evidence type="ECO:0000256" key="1">
    <source>
        <dbReference type="SAM" id="Coils"/>
    </source>
</evidence>
<evidence type="ECO:0000256" key="2">
    <source>
        <dbReference type="SAM" id="MobiDB-lite"/>
    </source>
</evidence>
<feature type="coiled-coil region" evidence="1">
    <location>
        <begin position="196"/>
        <end position="230"/>
    </location>
</feature>
<dbReference type="EMBL" id="LAEV01001331">
    <property type="protein sequence ID" value="KKA28418.1"/>
    <property type="molecule type" value="Genomic_DNA"/>
</dbReference>
<name>A0A0F4ZET4_9PEZI</name>
<dbReference type="GO" id="GO:0051315">
    <property type="term" value="P:attachment of mitotic spindle microtubules to kinetochore"/>
    <property type="evidence" value="ECO:0007669"/>
    <property type="project" value="TreeGrafter"/>
</dbReference>
<evidence type="ECO:0000259" key="3">
    <source>
        <dbReference type="Pfam" id="PF20882"/>
    </source>
</evidence>